<dbReference type="OrthoDB" id="6305173at2"/>
<dbReference type="Pfam" id="PF13403">
    <property type="entry name" value="Hint_2"/>
    <property type="match status" value="1"/>
</dbReference>
<feature type="domain" description="Hedgehog/Intein (Hint)" evidence="1">
    <location>
        <begin position="157"/>
        <end position="303"/>
    </location>
</feature>
<proteinExistence type="predicted"/>
<reference evidence="2 3" key="1">
    <citation type="submission" date="2016-10" db="EMBL/GenBank/DDBJ databases">
        <authorList>
            <person name="de Groot N.N."/>
        </authorList>
    </citation>
    <scope>NUCLEOTIDE SEQUENCE [LARGE SCALE GENOMIC DNA]</scope>
    <source>
        <strain evidence="2 3">DSM 16213</strain>
    </source>
</reference>
<dbReference type="STRING" id="245187.SAMN04488003_11530"/>
<organism evidence="2 3">
    <name type="scientific">Loktanella fryxellensis</name>
    <dbReference type="NCBI Taxonomy" id="245187"/>
    <lineage>
        <taxon>Bacteria</taxon>
        <taxon>Pseudomonadati</taxon>
        <taxon>Pseudomonadota</taxon>
        <taxon>Alphaproteobacteria</taxon>
        <taxon>Rhodobacterales</taxon>
        <taxon>Roseobacteraceae</taxon>
        <taxon>Loktanella</taxon>
    </lineage>
</organism>
<dbReference type="Proteomes" id="UP000199585">
    <property type="component" value="Unassembled WGS sequence"/>
</dbReference>
<accession>A0A1H8G7L5</accession>
<dbReference type="AlphaFoldDB" id="A0A1H8G7L5"/>
<protein>
    <submittedName>
        <fullName evidence="2">Hint domain-containing protein</fullName>
    </submittedName>
</protein>
<sequence>MTTGFTGTFVVAWSQTELDGGWATSPGQVRIGSTWSWDGPLVRVDGPGSVLTLGPSRAALDLRRRAGGSVRRLIGGARGARRVARTPATDPLFDHSFTVTDGRGTWEVAVILRDGGHGPLALFVDGAPPRRTDLWVMRHGLESDRTTRTTTARGGVICFTPGTMILTPEGPRDVASLHEGCRVQTQDDGPAEVLWIGRRRVSAARIMATPDLAPVRLRKGALDRDVPDAGLLVSPDHRVVLRGARAAALFNTAEVLVAARDLVDDRHILRDRSRRDVTYIHLMLPRHQIVFANAVATESFHPAAAALDALASEDRDRLFSRMPVLRDDIGAYGTHARRLLTRGEAAVLHADMGRRRPV</sequence>
<evidence type="ECO:0000313" key="3">
    <source>
        <dbReference type="Proteomes" id="UP000199585"/>
    </source>
</evidence>
<name>A0A1H8G7L5_9RHOB</name>
<dbReference type="InterPro" id="IPR036844">
    <property type="entry name" value="Hint_dom_sf"/>
</dbReference>
<dbReference type="EMBL" id="FOCI01000015">
    <property type="protein sequence ID" value="SEN39859.1"/>
    <property type="molecule type" value="Genomic_DNA"/>
</dbReference>
<evidence type="ECO:0000313" key="2">
    <source>
        <dbReference type="EMBL" id="SEN39859.1"/>
    </source>
</evidence>
<dbReference type="InterPro" id="IPR028992">
    <property type="entry name" value="Hedgehog/Intein_dom"/>
</dbReference>
<gene>
    <name evidence="2" type="ORF">SAMN04488003_11530</name>
</gene>
<dbReference type="SUPFAM" id="SSF51294">
    <property type="entry name" value="Hedgehog/intein (Hint) domain"/>
    <property type="match status" value="1"/>
</dbReference>
<dbReference type="RefSeq" id="WP_089903762.1">
    <property type="nucleotide sequence ID" value="NZ_FOCI01000015.1"/>
</dbReference>
<keyword evidence="3" id="KW-1185">Reference proteome</keyword>
<dbReference type="Gene3D" id="2.170.16.10">
    <property type="entry name" value="Hedgehog/Intein (Hint) domain"/>
    <property type="match status" value="1"/>
</dbReference>
<evidence type="ECO:0000259" key="1">
    <source>
        <dbReference type="Pfam" id="PF13403"/>
    </source>
</evidence>